<dbReference type="InterPro" id="IPR016192">
    <property type="entry name" value="APOBEC/CMP_deaminase_Zn-bd"/>
</dbReference>
<comment type="similarity">
    <text evidence="4 12">In the N-terminal section; belongs to the cytidine and deoxycytidylate deaminase family.</text>
</comment>
<comment type="function">
    <text evidence="1 12">Converts 2,5-diamino-6-(ribosylamino)-4(3h)-pyrimidinone 5'-phosphate into 5-amino-6-(ribosylamino)-2,4(1h,3h)-pyrimidinedione 5'-phosphate.</text>
</comment>
<evidence type="ECO:0000256" key="10">
    <source>
        <dbReference type="ARBA" id="ARBA00023002"/>
    </source>
</evidence>
<feature type="binding site" evidence="15">
    <location>
        <position position="87"/>
    </location>
    <ligand>
        <name>Zn(2+)</name>
        <dbReference type="ChEBI" id="CHEBI:29105"/>
        <note>catalytic</note>
    </ligand>
</feature>
<comment type="cofactor">
    <cofactor evidence="12 15">
        <name>Zn(2+)</name>
        <dbReference type="ChEBI" id="CHEBI:29105"/>
    </cofactor>
    <text evidence="12 15">Binds 1 zinc ion.</text>
</comment>
<comment type="similarity">
    <text evidence="5 12">In the C-terminal section; belongs to the HTP reductase family.</text>
</comment>
<dbReference type="SUPFAM" id="SSF53597">
    <property type="entry name" value="Dihydrofolate reductase-like"/>
    <property type="match status" value="1"/>
</dbReference>
<dbReference type="KEGG" id="fbm:MQE35_18355"/>
<dbReference type="EC" id="1.1.1.193" evidence="12"/>
<comment type="catalytic activity">
    <reaction evidence="12">
        <text>5-amino-6-(5-phospho-D-ribitylamino)uracil + NADP(+) = 5-amino-6-(5-phospho-D-ribosylamino)uracil + NADPH + H(+)</text>
        <dbReference type="Rhea" id="RHEA:17845"/>
        <dbReference type="ChEBI" id="CHEBI:15378"/>
        <dbReference type="ChEBI" id="CHEBI:57783"/>
        <dbReference type="ChEBI" id="CHEBI:58349"/>
        <dbReference type="ChEBI" id="CHEBI:58421"/>
        <dbReference type="ChEBI" id="CHEBI:58453"/>
        <dbReference type="EC" id="1.1.1.193"/>
    </reaction>
</comment>
<dbReference type="InterPro" id="IPR002125">
    <property type="entry name" value="CMP_dCMP_dom"/>
</dbReference>
<feature type="binding site" evidence="14">
    <location>
        <position position="290"/>
    </location>
    <ligand>
        <name>substrate</name>
    </ligand>
</feature>
<evidence type="ECO:0000313" key="18">
    <source>
        <dbReference type="Proteomes" id="UP000831290"/>
    </source>
</evidence>
<feature type="domain" description="CMP/dCMP-type deaminase" evidence="16">
    <location>
        <begin position="2"/>
        <end position="126"/>
    </location>
</feature>
<feature type="binding site" evidence="14">
    <location>
        <position position="176"/>
    </location>
    <ligand>
        <name>NADP(+)</name>
        <dbReference type="ChEBI" id="CHEBI:58349"/>
    </ligand>
</feature>
<evidence type="ECO:0000256" key="15">
    <source>
        <dbReference type="PIRSR" id="PIRSR006769-3"/>
    </source>
</evidence>
<keyword evidence="18" id="KW-1185">Reference proteome</keyword>
<dbReference type="EMBL" id="CP094358">
    <property type="protein sequence ID" value="UOB17690.1"/>
    <property type="molecule type" value="Genomic_DNA"/>
</dbReference>
<evidence type="ECO:0000256" key="13">
    <source>
        <dbReference type="PIRSR" id="PIRSR006769-1"/>
    </source>
</evidence>
<feature type="binding site" evidence="14">
    <location>
        <position position="210"/>
    </location>
    <ligand>
        <name>substrate</name>
    </ligand>
</feature>
<evidence type="ECO:0000256" key="6">
    <source>
        <dbReference type="ARBA" id="ARBA00022619"/>
    </source>
</evidence>
<dbReference type="Gene3D" id="3.40.140.10">
    <property type="entry name" value="Cytidine Deaminase, domain 2"/>
    <property type="match status" value="1"/>
</dbReference>
<dbReference type="RefSeq" id="WP_255843338.1">
    <property type="nucleotide sequence ID" value="NZ_CP094358.1"/>
</dbReference>
<evidence type="ECO:0000256" key="14">
    <source>
        <dbReference type="PIRSR" id="PIRSR006769-2"/>
    </source>
</evidence>
<dbReference type="InterPro" id="IPR050765">
    <property type="entry name" value="Riboflavin_Biosynth_HTPR"/>
</dbReference>
<comment type="catalytic activity">
    <reaction evidence="12">
        <text>2,5-diamino-6-hydroxy-4-(5-phosphoribosylamino)-pyrimidine + H2O + H(+) = 5-amino-6-(5-phospho-D-ribosylamino)uracil + NH4(+)</text>
        <dbReference type="Rhea" id="RHEA:21868"/>
        <dbReference type="ChEBI" id="CHEBI:15377"/>
        <dbReference type="ChEBI" id="CHEBI:15378"/>
        <dbReference type="ChEBI" id="CHEBI:28938"/>
        <dbReference type="ChEBI" id="CHEBI:58453"/>
        <dbReference type="ChEBI" id="CHEBI:58614"/>
        <dbReference type="EC" id="3.5.4.26"/>
    </reaction>
</comment>
<dbReference type="EC" id="3.5.4.26" evidence="12"/>
<dbReference type="SUPFAM" id="SSF53927">
    <property type="entry name" value="Cytidine deaminase-like"/>
    <property type="match status" value="1"/>
</dbReference>
<comment type="pathway">
    <text evidence="3 12">Cofactor biosynthesis; riboflavin biosynthesis; 5-amino-6-(D-ribitylamino)uracil from GTP: step 3/4.</text>
</comment>
<evidence type="ECO:0000256" key="7">
    <source>
        <dbReference type="ARBA" id="ARBA00022723"/>
    </source>
</evidence>
<accession>A0A9E6ZNM9</accession>
<dbReference type="PANTHER" id="PTHR38011">
    <property type="entry name" value="DIHYDROFOLATE REDUCTASE FAMILY PROTEIN (AFU_ORTHOLOGUE AFUA_8G06820)"/>
    <property type="match status" value="1"/>
</dbReference>
<gene>
    <name evidence="17" type="primary">ribD</name>
    <name evidence="17" type="ORF">MQE35_18355</name>
</gene>
<dbReference type="InterPro" id="IPR024072">
    <property type="entry name" value="DHFR-like_dom_sf"/>
</dbReference>
<protein>
    <recommendedName>
        <fullName evidence="12">Riboflavin biosynthesis protein RibD</fullName>
    </recommendedName>
    <domain>
        <recommendedName>
            <fullName evidence="12">Diaminohydroxyphosphoribosylaminopyrimidine deaminase</fullName>
            <shortName evidence="12">DRAP deaminase</shortName>
            <ecNumber evidence="12">3.5.4.26</ecNumber>
        </recommendedName>
        <alternativeName>
            <fullName evidence="12">Riboflavin-specific deaminase</fullName>
        </alternativeName>
    </domain>
    <domain>
        <recommendedName>
            <fullName evidence="12">5-amino-6-(5-phosphoribosylamino)uracil reductase</fullName>
            <ecNumber evidence="12">1.1.1.193</ecNumber>
        </recommendedName>
        <alternativeName>
            <fullName evidence="12">HTP reductase</fullName>
        </alternativeName>
    </domain>
</protein>
<keyword evidence="11" id="KW-0511">Multifunctional enzyme</keyword>
<evidence type="ECO:0000256" key="11">
    <source>
        <dbReference type="ARBA" id="ARBA00023268"/>
    </source>
</evidence>
<feature type="binding site" evidence="15">
    <location>
        <position position="78"/>
    </location>
    <ligand>
        <name>Zn(2+)</name>
        <dbReference type="ChEBI" id="CHEBI:29105"/>
        <note>catalytic</note>
    </ligand>
</feature>
<evidence type="ECO:0000256" key="1">
    <source>
        <dbReference type="ARBA" id="ARBA00002151"/>
    </source>
</evidence>
<dbReference type="GO" id="GO:0009231">
    <property type="term" value="P:riboflavin biosynthetic process"/>
    <property type="evidence" value="ECO:0007669"/>
    <property type="project" value="UniProtKB-KW"/>
</dbReference>
<feature type="binding site" evidence="14">
    <location>
        <position position="157"/>
    </location>
    <ligand>
        <name>NADP(+)</name>
        <dbReference type="ChEBI" id="CHEBI:58349"/>
    </ligand>
</feature>
<evidence type="ECO:0000313" key="17">
    <source>
        <dbReference type="EMBL" id="UOB17690.1"/>
    </source>
</evidence>
<feature type="binding site" evidence="15">
    <location>
        <position position="51"/>
    </location>
    <ligand>
        <name>Zn(2+)</name>
        <dbReference type="ChEBI" id="CHEBI:29105"/>
        <note>catalytic</note>
    </ligand>
</feature>
<evidence type="ECO:0000256" key="8">
    <source>
        <dbReference type="ARBA" id="ARBA00022833"/>
    </source>
</evidence>
<dbReference type="AlphaFoldDB" id="A0A9E6ZNM9"/>
<dbReference type="CDD" id="cd01284">
    <property type="entry name" value="Riboflavin_deaminase-reductase"/>
    <property type="match status" value="1"/>
</dbReference>
<keyword evidence="6 12" id="KW-0686">Riboflavin biosynthesis</keyword>
<organism evidence="17 18">
    <name type="scientific">Abyssalbus ytuae</name>
    <dbReference type="NCBI Taxonomy" id="2926907"/>
    <lineage>
        <taxon>Bacteria</taxon>
        <taxon>Pseudomonadati</taxon>
        <taxon>Bacteroidota</taxon>
        <taxon>Flavobacteriia</taxon>
        <taxon>Flavobacteriales</taxon>
        <taxon>Flavobacteriaceae</taxon>
        <taxon>Abyssalbus</taxon>
    </lineage>
</organism>
<evidence type="ECO:0000256" key="2">
    <source>
        <dbReference type="ARBA" id="ARBA00004882"/>
    </source>
</evidence>
<keyword evidence="10 12" id="KW-0560">Oxidoreductase</keyword>
<reference evidence="17" key="1">
    <citation type="submission" date="2022-03" db="EMBL/GenBank/DDBJ databases">
        <title>Description of Abyssus ytuae gen. nov., sp. nov., a novel member of the family Flavobacteriaceae isolated from the sediment of Mariana Trench.</title>
        <authorList>
            <person name="Zhang J."/>
            <person name="Xu X."/>
        </authorList>
    </citation>
    <scope>NUCLEOTIDE SEQUENCE</scope>
    <source>
        <strain evidence="17">MT3330</strain>
    </source>
</reference>
<dbReference type="Proteomes" id="UP000831290">
    <property type="component" value="Chromosome"/>
</dbReference>
<dbReference type="GO" id="GO:0008270">
    <property type="term" value="F:zinc ion binding"/>
    <property type="evidence" value="ECO:0007669"/>
    <property type="project" value="InterPro"/>
</dbReference>
<evidence type="ECO:0000256" key="5">
    <source>
        <dbReference type="ARBA" id="ARBA00007417"/>
    </source>
</evidence>
<feature type="binding site" evidence="14">
    <location>
        <position position="202"/>
    </location>
    <ligand>
        <name>NADP(+)</name>
        <dbReference type="ChEBI" id="CHEBI:58349"/>
    </ligand>
</feature>
<dbReference type="PROSITE" id="PS00903">
    <property type="entry name" value="CYT_DCMP_DEAMINASES_1"/>
    <property type="match status" value="1"/>
</dbReference>
<sequence length="348" mass="39524">MNLHEKYILRCIQLAKNALGTSFPNPRVGCVIVHNGKIIAEGYTSAYGDNHAEVNAINAVKDKSVLQNSTLYVTLEPCSHYGKTPPCSDLIVKHKIPNVVIGTLDINDKVSGRGVKKLKESGCNVIVGILEYECKEHHKHFLIYQREKRPYVILKWAQSKDGYISPSDKKEKKPVWITNQYSRLMTHKWRSEEQAILVGTTTVFDDNPKLNTRDWHGKSPVRIIIDRKLKIPKDSAVFNNSAKTIVICDHNENKNIRNHIAIERIDFTKNIAHQICKVIFKHELMSVIIEGGTKTLQTFIDENLWDEARVFKGNTVLNNGTKAPVISGKVFNTFSILSDTLTIYYKND</sequence>
<dbReference type="Pfam" id="PF00383">
    <property type="entry name" value="dCMP_cyt_deam_1"/>
    <property type="match status" value="1"/>
</dbReference>
<dbReference type="InterPro" id="IPR016193">
    <property type="entry name" value="Cytidine_deaminase-like"/>
</dbReference>
<evidence type="ECO:0000256" key="9">
    <source>
        <dbReference type="ARBA" id="ARBA00022857"/>
    </source>
</evidence>
<evidence type="ECO:0000259" key="16">
    <source>
        <dbReference type="PROSITE" id="PS51747"/>
    </source>
</evidence>
<dbReference type="NCBIfam" id="TIGR00326">
    <property type="entry name" value="eubact_ribD"/>
    <property type="match status" value="1"/>
</dbReference>
<dbReference type="Pfam" id="PF01872">
    <property type="entry name" value="RibD_C"/>
    <property type="match status" value="1"/>
</dbReference>
<evidence type="ECO:0000256" key="12">
    <source>
        <dbReference type="PIRNR" id="PIRNR006769"/>
    </source>
</evidence>
<keyword evidence="8 12" id="KW-0862">Zinc</keyword>
<dbReference type="InterPro" id="IPR004794">
    <property type="entry name" value="Eubact_RibD"/>
</dbReference>
<comment type="pathway">
    <text evidence="2 12">Cofactor biosynthesis; riboflavin biosynthesis; 5-amino-6-(D-ribitylamino)uracil from GTP: step 2/4.</text>
</comment>
<feature type="active site" description="Proton donor" evidence="13">
    <location>
        <position position="53"/>
    </location>
</feature>
<dbReference type="PIRSF" id="PIRSF006769">
    <property type="entry name" value="RibD"/>
    <property type="match status" value="1"/>
</dbReference>
<dbReference type="GO" id="GO:0008835">
    <property type="term" value="F:diaminohydroxyphosphoribosylaminopyrimidine deaminase activity"/>
    <property type="evidence" value="ECO:0007669"/>
    <property type="project" value="UniProtKB-EC"/>
</dbReference>
<dbReference type="InterPro" id="IPR002734">
    <property type="entry name" value="RibDG_C"/>
</dbReference>
<dbReference type="PANTHER" id="PTHR38011:SF7">
    <property type="entry name" value="2,5-DIAMINO-6-RIBOSYLAMINO-4(3H)-PYRIMIDINONE 5'-PHOSPHATE REDUCTASE"/>
    <property type="match status" value="1"/>
</dbReference>
<feature type="binding site" evidence="14">
    <location>
        <position position="213"/>
    </location>
    <ligand>
        <name>substrate</name>
    </ligand>
</feature>
<feature type="binding site" evidence="14">
    <location>
        <position position="206"/>
    </location>
    <ligand>
        <name>substrate</name>
    </ligand>
</feature>
<dbReference type="Gene3D" id="3.40.430.10">
    <property type="entry name" value="Dihydrofolate Reductase, subunit A"/>
    <property type="match status" value="1"/>
</dbReference>
<keyword evidence="9 12" id="KW-0521">NADP</keyword>
<dbReference type="GO" id="GO:0008703">
    <property type="term" value="F:5-amino-6-(5-phosphoribosylamino)uracil reductase activity"/>
    <property type="evidence" value="ECO:0007669"/>
    <property type="project" value="UniProtKB-EC"/>
</dbReference>
<name>A0A9E6ZNM9_9FLAO</name>
<keyword evidence="7 12" id="KW-0479">Metal-binding</keyword>
<proteinExistence type="inferred from homology"/>
<keyword evidence="12 17" id="KW-0378">Hydrolase</keyword>
<evidence type="ECO:0000256" key="3">
    <source>
        <dbReference type="ARBA" id="ARBA00004910"/>
    </source>
</evidence>
<dbReference type="PROSITE" id="PS51747">
    <property type="entry name" value="CYT_DCMP_DEAMINASES_2"/>
    <property type="match status" value="1"/>
</dbReference>
<evidence type="ECO:0000256" key="4">
    <source>
        <dbReference type="ARBA" id="ARBA00005259"/>
    </source>
</evidence>
<feature type="binding site" evidence="14">
    <location>
        <position position="190"/>
    </location>
    <ligand>
        <name>substrate</name>
    </ligand>
</feature>